<feature type="compositionally biased region" description="Low complexity" evidence="1">
    <location>
        <begin position="413"/>
        <end position="430"/>
    </location>
</feature>
<accession>A0A5N6TNM8</accession>
<feature type="compositionally biased region" description="Polar residues" evidence="1">
    <location>
        <begin position="438"/>
        <end position="452"/>
    </location>
</feature>
<feature type="compositionally biased region" description="Polar residues" evidence="1">
    <location>
        <begin position="1161"/>
        <end position="1175"/>
    </location>
</feature>
<evidence type="ECO:0000256" key="1">
    <source>
        <dbReference type="SAM" id="MobiDB-lite"/>
    </source>
</evidence>
<feature type="region of interest" description="Disordered" evidence="1">
    <location>
        <begin position="859"/>
        <end position="1339"/>
    </location>
</feature>
<feature type="compositionally biased region" description="Basic and acidic residues" evidence="1">
    <location>
        <begin position="365"/>
        <end position="375"/>
    </location>
</feature>
<dbReference type="Proteomes" id="UP000325780">
    <property type="component" value="Unassembled WGS sequence"/>
</dbReference>
<feature type="compositionally biased region" description="Low complexity" evidence="1">
    <location>
        <begin position="12"/>
        <end position="28"/>
    </location>
</feature>
<feature type="compositionally biased region" description="Polar residues" evidence="1">
    <location>
        <begin position="769"/>
        <end position="778"/>
    </location>
</feature>
<feature type="compositionally biased region" description="Low complexity" evidence="1">
    <location>
        <begin position="37"/>
        <end position="53"/>
    </location>
</feature>
<feature type="compositionally biased region" description="Polar residues" evidence="1">
    <location>
        <begin position="195"/>
        <end position="214"/>
    </location>
</feature>
<reference evidence="2 3" key="1">
    <citation type="submission" date="2019-04" db="EMBL/GenBank/DDBJ databases">
        <title>Friends and foes A comparative genomics study of 23 Aspergillus species from section Flavi.</title>
        <authorList>
            <consortium name="DOE Joint Genome Institute"/>
            <person name="Kjaerbolling I."/>
            <person name="Vesth T."/>
            <person name="Frisvad J.C."/>
            <person name="Nybo J.L."/>
            <person name="Theobald S."/>
            <person name="Kildgaard S."/>
            <person name="Isbrandt T."/>
            <person name="Kuo A."/>
            <person name="Sato A."/>
            <person name="Lyhne E.K."/>
            <person name="Kogle M.E."/>
            <person name="Wiebenga A."/>
            <person name="Kun R.S."/>
            <person name="Lubbers R.J."/>
            <person name="Makela M.R."/>
            <person name="Barry K."/>
            <person name="Chovatia M."/>
            <person name="Clum A."/>
            <person name="Daum C."/>
            <person name="Haridas S."/>
            <person name="He G."/>
            <person name="LaButti K."/>
            <person name="Lipzen A."/>
            <person name="Mondo S."/>
            <person name="Riley R."/>
            <person name="Salamov A."/>
            <person name="Simmons B.A."/>
            <person name="Magnuson J.K."/>
            <person name="Henrissat B."/>
            <person name="Mortensen U.H."/>
            <person name="Larsen T.O."/>
            <person name="Devries R.P."/>
            <person name="Grigoriev I.V."/>
            <person name="Machida M."/>
            <person name="Baker S.E."/>
            <person name="Andersen M.R."/>
        </authorList>
    </citation>
    <scope>NUCLEOTIDE SEQUENCE [LARGE SCALE GENOMIC DNA]</scope>
    <source>
        <strain evidence="2 3">IBT 18842</strain>
    </source>
</reference>
<feature type="compositionally biased region" description="Low complexity" evidence="1">
    <location>
        <begin position="226"/>
        <end position="239"/>
    </location>
</feature>
<gene>
    <name evidence="2" type="ORF">BDV25DRAFT_159401</name>
</gene>
<feature type="compositionally biased region" description="Low complexity" evidence="1">
    <location>
        <begin position="1197"/>
        <end position="1209"/>
    </location>
</feature>
<proteinExistence type="predicted"/>
<feature type="compositionally biased region" description="Polar residues" evidence="1">
    <location>
        <begin position="1041"/>
        <end position="1061"/>
    </location>
</feature>
<protein>
    <submittedName>
        <fullName evidence="2">Uncharacterized protein</fullName>
    </submittedName>
</protein>
<dbReference type="OrthoDB" id="5423926at2759"/>
<feature type="region of interest" description="Disordered" evidence="1">
    <location>
        <begin position="727"/>
        <end position="842"/>
    </location>
</feature>
<feature type="compositionally biased region" description="Low complexity" evidence="1">
    <location>
        <begin position="73"/>
        <end position="84"/>
    </location>
</feature>
<feature type="compositionally biased region" description="Polar residues" evidence="1">
    <location>
        <begin position="927"/>
        <end position="944"/>
    </location>
</feature>
<feature type="compositionally biased region" description="Basic and acidic residues" evidence="1">
    <location>
        <begin position="1111"/>
        <end position="1122"/>
    </location>
</feature>
<feature type="compositionally biased region" description="Polar residues" evidence="1">
    <location>
        <begin position="891"/>
        <end position="910"/>
    </location>
</feature>
<evidence type="ECO:0000313" key="2">
    <source>
        <dbReference type="EMBL" id="KAE8147887.1"/>
    </source>
</evidence>
<feature type="compositionally biased region" description="Low complexity" evidence="1">
    <location>
        <begin position="616"/>
        <end position="629"/>
    </location>
</feature>
<dbReference type="EMBL" id="ML742186">
    <property type="protein sequence ID" value="KAE8147887.1"/>
    <property type="molecule type" value="Genomic_DNA"/>
</dbReference>
<feature type="region of interest" description="Disordered" evidence="1">
    <location>
        <begin position="537"/>
        <end position="564"/>
    </location>
</feature>
<evidence type="ECO:0000313" key="3">
    <source>
        <dbReference type="Proteomes" id="UP000325780"/>
    </source>
</evidence>
<feature type="compositionally biased region" description="Polar residues" evidence="1">
    <location>
        <begin position="1314"/>
        <end position="1323"/>
    </location>
</feature>
<feature type="region of interest" description="Disordered" evidence="1">
    <location>
        <begin position="1"/>
        <end position="517"/>
    </location>
</feature>
<feature type="compositionally biased region" description="Low complexity" evidence="1">
    <location>
        <begin position="994"/>
        <end position="1004"/>
    </location>
</feature>
<feature type="region of interest" description="Disordered" evidence="1">
    <location>
        <begin position="587"/>
        <end position="713"/>
    </location>
</feature>
<name>A0A5N6TNM8_ASPAV</name>
<sequence>MFRRRRSSSHHQQPLSTSSAQSAQSAASHAFLKSQPSSSSLSSAAAAAALRSLTPTPTPVENVQTKRMIQRRSSVASQSSPSGSLRPASQTALRRANSSSSMSNRTFRDQSPSRPASSSGPVPIPPPLPSIPRAYATSVNRRSASVGPSVRPASPTRRQPFGRGTSVDPEVRVSVSQAPTRDHDMNKVPELQRAGSRNSINFSYPMNSRPNSPTLAPEPLDRRDAAACSSLASHLSSLESKPHAPAPRTLHPQGRGKPKGAVPGSPGRGTQSVGAAVLAAKAAIVPRNDEPATLPSPPRLTGQRDVNARNQTTRHPTYQPHDQPPREPMAQHKPQESVPSQPLPAPESKQLSTRPALIKRPSTVPEDHQGEERAEANAPEEPESRPVGRISPVARPTIRTPTPEKLKEPMHNPVVSSPESASSFSPAHEAQVLRAHQPGNSPGRSTRFSNRLSVIGFAGEHLHKPPPRSVSPAKSAMKNPRISSLSPDGRTGSVLRPGPALSELSDGTSVGSEEGSRLGFRKKSIKVSFDDEAEIVGVAASPPTSPEDVGFDSPPIKPKGKTSWFGINKRKSGVAGSHEFDEVFKPRRELPSFGSIRGNRDSEQQVTVQHDASDTESLASSELNAASDSFSNDHAIGAVLSNAQPKDTNARARPLSPPPSTIVADEKPAEDTESLKGDKATLQGGSQAAQDIQPLPLECGSEKQGETSNGANLAVPGIAVQPATPEIEKGRSSLDWYTIPGGFPRSSLELDATTNKKESKKRSSKEAINESTTGVMHNNESDDGSGESIYSDAEEGLERDQYGSINAIVEKPTSPVSPDQRATAVEGSPATNGNGRNPEKVSILPDIPQTCQIARPMNPAHMISLSPVPESPGSSNERLPFSSPYPPFVGHSNSRISSPRETPRPSTNPETGKRSMSVHAHGRLAHDTNNSNAHGPLSPQSGNIICQPRHRDGYGQVKQRPASWAPDLLKDGISSLSDELQVNGKGPGPQRPMSNGSDSSSSFKRSNRPRTDSPHTMRRTLRGQSSSPLRTASAHRAKSPPANSRPISSGSPNNTLRTTLRSGEPRREKPAFFSTGKVQRARLSKSPGALFTSRFTDSDDEQGIGQRRWNSRFDDSSDDGERVLNNLPPVRGIPRRADTHDGDSTELEDSSDGERPAPTTPGANHQANDLRSSRNPALAAVAKSRGMSEEEMEEFLRQSSGRRGSLLRRFSMKKPKPSSERLNSKSSMGGRKGSVDAGRENLVFDGGRGHIVTTITTNNPKGSPPRRLRRGISKTSIADSWPLRSDRKDASTGAASSAVHPSERPKTADGALRNGSTVSNTDIPVSKEADVNGNNANALDVGFASGRKKRFPRLRKAFGLRS</sequence>
<feature type="compositionally biased region" description="Basic and acidic residues" evidence="1">
    <location>
        <begin position="323"/>
        <end position="335"/>
    </location>
</feature>
<keyword evidence="3" id="KW-1185">Reference proteome</keyword>
<feature type="compositionally biased region" description="Basic and acidic residues" evidence="1">
    <location>
        <begin position="664"/>
        <end position="679"/>
    </location>
</feature>
<organism evidence="2 3">
    <name type="scientific">Aspergillus avenaceus</name>
    <dbReference type="NCBI Taxonomy" id="36643"/>
    <lineage>
        <taxon>Eukaryota</taxon>
        <taxon>Fungi</taxon>
        <taxon>Dikarya</taxon>
        <taxon>Ascomycota</taxon>
        <taxon>Pezizomycotina</taxon>
        <taxon>Eurotiomycetes</taxon>
        <taxon>Eurotiomycetidae</taxon>
        <taxon>Eurotiales</taxon>
        <taxon>Aspergillaceae</taxon>
        <taxon>Aspergillus</taxon>
        <taxon>Aspergillus subgen. Circumdati</taxon>
    </lineage>
</organism>